<evidence type="ECO:0000256" key="7">
    <source>
        <dbReference type="SAM" id="Phobius"/>
    </source>
</evidence>
<evidence type="ECO:0000256" key="2">
    <source>
        <dbReference type="ARBA" id="ARBA00006464"/>
    </source>
</evidence>
<feature type="transmembrane region" description="Helical" evidence="7">
    <location>
        <begin position="47"/>
        <end position="67"/>
    </location>
</feature>
<evidence type="ECO:0000256" key="6">
    <source>
        <dbReference type="ARBA" id="ARBA00023136"/>
    </source>
</evidence>
<comment type="similarity">
    <text evidence="2">Belongs to the bacterial sugar transferase family.</text>
</comment>
<feature type="domain" description="Bacterial sugar transferase" evidence="8">
    <location>
        <begin position="275"/>
        <end position="458"/>
    </location>
</feature>
<comment type="subcellular location">
    <subcellularLocation>
        <location evidence="1">Membrane</location>
        <topology evidence="1">Multi-pass membrane protein</topology>
    </subcellularLocation>
</comment>
<dbReference type="PANTHER" id="PTHR30576:SF21">
    <property type="entry name" value="UDP-GLUCOSE:UNDECAPRENYL-PHOSPHATE GLUCOSE-1-PHOSPHATE TRANSFERASE"/>
    <property type="match status" value="1"/>
</dbReference>
<evidence type="ECO:0000313" key="9">
    <source>
        <dbReference type="EMBL" id="SMC50540.1"/>
    </source>
</evidence>
<dbReference type="NCBIfam" id="TIGR03013">
    <property type="entry name" value="EpsB_2"/>
    <property type="match status" value="1"/>
</dbReference>
<name>A0A1W1ZPQ8_9BACT</name>
<feature type="transmembrane region" description="Helical" evidence="7">
    <location>
        <begin position="277"/>
        <end position="301"/>
    </location>
</feature>
<proteinExistence type="inferred from homology"/>
<feature type="transmembrane region" description="Helical" evidence="7">
    <location>
        <begin position="107"/>
        <end position="132"/>
    </location>
</feature>
<keyword evidence="10" id="KW-1185">Reference proteome</keyword>
<reference evidence="9 10" key="1">
    <citation type="submission" date="2017-04" db="EMBL/GenBank/DDBJ databases">
        <authorList>
            <person name="Afonso C.L."/>
            <person name="Miller P.J."/>
            <person name="Scott M.A."/>
            <person name="Spackman E."/>
            <person name="Goraichik I."/>
            <person name="Dimitrov K.M."/>
            <person name="Suarez D.L."/>
            <person name="Swayne D.E."/>
        </authorList>
    </citation>
    <scope>NUCLEOTIDE SEQUENCE [LARGE SCALE GENOMIC DNA]</scope>
    <source>
        <strain evidence="9 10">DSM 3385</strain>
    </source>
</reference>
<feature type="transmembrane region" description="Helical" evidence="7">
    <location>
        <begin position="79"/>
        <end position="101"/>
    </location>
</feature>
<dbReference type="GO" id="GO:0089702">
    <property type="term" value="F:undecaprenyl-phosphate glucose phosphotransferase activity"/>
    <property type="evidence" value="ECO:0007669"/>
    <property type="project" value="TreeGrafter"/>
</dbReference>
<feature type="transmembrane region" description="Helical" evidence="7">
    <location>
        <begin position="14"/>
        <end position="35"/>
    </location>
</feature>
<evidence type="ECO:0000256" key="5">
    <source>
        <dbReference type="ARBA" id="ARBA00022989"/>
    </source>
</evidence>
<evidence type="ECO:0000313" key="10">
    <source>
        <dbReference type="Proteomes" id="UP000192418"/>
    </source>
</evidence>
<gene>
    <name evidence="9" type="ORF">SAMN02746065_10395</name>
</gene>
<dbReference type="InterPro" id="IPR017464">
    <property type="entry name" value="Sugar_tfrase_EpsB_2"/>
</dbReference>
<dbReference type="EMBL" id="FWXY01000003">
    <property type="protein sequence ID" value="SMC50540.1"/>
    <property type="molecule type" value="Genomic_DNA"/>
</dbReference>
<keyword evidence="6 7" id="KW-0472">Membrane</keyword>
<evidence type="ECO:0000256" key="3">
    <source>
        <dbReference type="ARBA" id="ARBA00022679"/>
    </source>
</evidence>
<dbReference type="Pfam" id="PF13727">
    <property type="entry name" value="CoA_binding_3"/>
    <property type="match status" value="1"/>
</dbReference>
<dbReference type="InterPro" id="IPR003362">
    <property type="entry name" value="Bact_transf"/>
</dbReference>
<evidence type="ECO:0000256" key="1">
    <source>
        <dbReference type="ARBA" id="ARBA00004141"/>
    </source>
</evidence>
<dbReference type="Pfam" id="PF02397">
    <property type="entry name" value="Bac_transf"/>
    <property type="match status" value="1"/>
</dbReference>
<dbReference type="STRING" id="1121400.SAMN02746065_10395"/>
<keyword evidence="5 7" id="KW-1133">Transmembrane helix</keyword>
<dbReference type="OrthoDB" id="9808602at2"/>
<dbReference type="PANTHER" id="PTHR30576">
    <property type="entry name" value="COLANIC BIOSYNTHESIS UDP-GLUCOSE LIPID CARRIER TRANSFERASE"/>
    <property type="match status" value="1"/>
</dbReference>
<dbReference type="NCBIfam" id="TIGR03025">
    <property type="entry name" value="EPS_sugtrans"/>
    <property type="match status" value="1"/>
</dbReference>
<keyword evidence="4 7" id="KW-0812">Transmembrane</keyword>
<evidence type="ECO:0000256" key="4">
    <source>
        <dbReference type="ARBA" id="ARBA00022692"/>
    </source>
</evidence>
<dbReference type="GO" id="GO:0016020">
    <property type="term" value="C:membrane"/>
    <property type="evidence" value="ECO:0007669"/>
    <property type="project" value="UniProtKB-SubCell"/>
</dbReference>
<organism evidence="9 10">
    <name type="scientific">Desulfocicer vacuolatum DSM 3385</name>
    <dbReference type="NCBI Taxonomy" id="1121400"/>
    <lineage>
        <taxon>Bacteria</taxon>
        <taxon>Pseudomonadati</taxon>
        <taxon>Thermodesulfobacteriota</taxon>
        <taxon>Desulfobacteria</taxon>
        <taxon>Desulfobacterales</taxon>
        <taxon>Desulfobacteraceae</taxon>
        <taxon>Desulfocicer</taxon>
    </lineage>
</organism>
<sequence length="464" mass="53371">MIDILKQYHPVRNILFFVFEGVIIFSSILISFVCLSQNDGGSLDSFLFFRISGITVICQLALYYFDLYDLNVSNSVSEILIRLLMALGSAAIFLGLIYWFFPMTIVATQVFTLAIVLLILLILMWRLLYILVLKKGWFNESIVVLGSSPLALNILNHIDKNIDCGYTVTAVIPDETHEIFDQYVANRFYFLAQKSKLCNVVAQFGVRKIVVALKDKRRQFPTEELLLCKVSGIEVLEGNTFYEALTGKLMVCEINPSWLIFSRGFYHSRLTAYSKRLGDLVISSLLLVLLFPVGVLTAVLIKLDSRGPVLFSQERVGKYKKVYIMYKFRSMINDAEKNTGPVWAQENDSRITRMGRFMRWCRLDELPQLWNVFIGNMSLVGPRPERQYFVDQLEKEIPYYMARFEVKPGITGWAQILYDYGASMEDTMEKLGYDLFYIKNLSCLIDMVILMRTIKTVLFGRGAR</sequence>
<evidence type="ECO:0000259" key="8">
    <source>
        <dbReference type="Pfam" id="PF02397"/>
    </source>
</evidence>
<dbReference type="InterPro" id="IPR017475">
    <property type="entry name" value="EPS_sugar_tfrase"/>
</dbReference>
<dbReference type="AlphaFoldDB" id="A0A1W1ZPQ8"/>
<dbReference type="Proteomes" id="UP000192418">
    <property type="component" value="Unassembled WGS sequence"/>
</dbReference>
<protein>
    <submittedName>
        <fullName evidence="9">Sugar transferase, PEP-CTERM system associated/exopolysaccharide biosynthesis polyprenyl glycosylphosphotransferase</fullName>
    </submittedName>
</protein>
<dbReference type="GO" id="GO:0009242">
    <property type="term" value="P:colanic acid biosynthetic process"/>
    <property type="evidence" value="ECO:0007669"/>
    <property type="project" value="TreeGrafter"/>
</dbReference>
<accession>A0A1W1ZPQ8</accession>
<dbReference type="RefSeq" id="WP_084067072.1">
    <property type="nucleotide sequence ID" value="NZ_FWXY01000003.1"/>
</dbReference>
<keyword evidence="3 9" id="KW-0808">Transferase</keyword>